<dbReference type="RefSeq" id="WP_055153760.1">
    <property type="nucleotide sequence ID" value="NZ_CZAW01000074.1"/>
</dbReference>
<accession>A0A174TRN6</accession>
<proteinExistence type="predicted"/>
<dbReference type="Proteomes" id="UP000095712">
    <property type="component" value="Unassembled WGS sequence"/>
</dbReference>
<evidence type="ECO:0000313" key="1">
    <source>
        <dbReference type="EMBL" id="CUQ11091.1"/>
    </source>
</evidence>
<evidence type="ECO:0008006" key="3">
    <source>
        <dbReference type="Google" id="ProtNLM"/>
    </source>
</evidence>
<dbReference type="AlphaFoldDB" id="A0A174TRN6"/>
<gene>
    <name evidence="1" type="ORF">ERS852523_04000</name>
</gene>
<reference evidence="1 2" key="1">
    <citation type="submission" date="2015-09" db="EMBL/GenBank/DDBJ databases">
        <authorList>
            <consortium name="Pathogen Informatics"/>
        </authorList>
    </citation>
    <scope>NUCLEOTIDE SEQUENCE [LARGE SCALE GENOMIC DNA]</scope>
    <source>
        <strain evidence="1 2">2789STDY5834911</strain>
    </source>
</reference>
<name>A0A174TRN6_9FIRM</name>
<sequence>MNKEEKAKLWSDRIQQYQTSGQTCKQWCTENGIPLSTMGYWIRRFAKEEPASESEQDMVFVRLPSEQEAARKLLSEESSSVRIFISDSIRIEISDSCRMELMESILGFLQRHA</sequence>
<organism evidence="1 2">
    <name type="scientific">Blautia wexlerae</name>
    <dbReference type="NCBI Taxonomy" id="418240"/>
    <lineage>
        <taxon>Bacteria</taxon>
        <taxon>Bacillati</taxon>
        <taxon>Bacillota</taxon>
        <taxon>Clostridia</taxon>
        <taxon>Lachnospirales</taxon>
        <taxon>Lachnospiraceae</taxon>
        <taxon>Blautia</taxon>
    </lineage>
</organism>
<dbReference type="EMBL" id="CZAW01000074">
    <property type="protein sequence ID" value="CUQ11091.1"/>
    <property type="molecule type" value="Genomic_DNA"/>
</dbReference>
<dbReference type="NCBIfam" id="NF047593">
    <property type="entry name" value="IS66_ISAeme5_TnpA"/>
    <property type="match status" value="1"/>
</dbReference>
<evidence type="ECO:0000313" key="2">
    <source>
        <dbReference type="Proteomes" id="UP000095712"/>
    </source>
</evidence>
<protein>
    <recommendedName>
        <fullName evidence="3">Transposase</fullName>
    </recommendedName>
</protein>